<evidence type="ECO:0000313" key="2">
    <source>
        <dbReference type="Proteomes" id="UP000276133"/>
    </source>
</evidence>
<dbReference type="Proteomes" id="UP000276133">
    <property type="component" value="Unassembled WGS sequence"/>
</dbReference>
<sequence>MFVLPIFFEIEDNFHSKEGGINLSIFYYFFNYITVIPCLGTRALIPKVICVVHAQTLTPSMFDALHVQLWFKFRGNAIKSRVKAKDFTLFKELDSYQEALVVVQDRENKLEETNWSKKNYKKGKETFTVNLCPAY</sequence>
<accession>A0A3M7PE03</accession>
<dbReference type="EMBL" id="REGN01011535">
    <property type="protein sequence ID" value="RMZ97248.1"/>
    <property type="molecule type" value="Genomic_DNA"/>
</dbReference>
<organism evidence="1 2">
    <name type="scientific">Brachionus plicatilis</name>
    <name type="common">Marine rotifer</name>
    <name type="synonym">Brachionus muelleri</name>
    <dbReference type="NCBI Taxonomy" id="10195"/>
    <lineage>
        <taxon>Eukaryota</taxon>
        <taxon>Metazoa</taxon>
        <taxon>Spiralia</taxon>
        <taxon>Gnathifera</taxon>
        <taxon>Rotifera</taxon>
        <taxon>Eurotatoria</taxon>
        <taxon>Monogononta</taxon>
        <taxon>Pseudotrocha</taxon>
        <taxon>Ploima</taxon>
        <taxon>Brachionidae</taxon>
        <taxon>Brachionus</taxon>
    </lineage>
</organism>
<name>A0A3M7PE03_BRAPC</name>
<keyword evidence="2" id="KW-1185">Reference proteome</keyword>
<reference evidence="1 2" key="1">
    <citation type="journal article" date="2018" name="Sci. Rep.">
        <title>Genomic signatures of local adaptation to the degree of environmental predictability in rotifers.</title>
        <authorList>
            <person name="Franch-Gras L."/>
            <person name="Hahn C."/>
            <person name="Garcia-Roger E.M."/>
            <person name="Carmona M.J."/>
            <person name="Serra M."/>
            <person name="Gomez A."/>
        </authorList>
    </citation>
    <scope>NUCLEOTIDE SEQUENCE [LARGE SCALE GENOMIC DNA]</scope>
    <source>
        <strain evidence="1">HYR1</strain>
    </source>
</reference>
<dbReference type="AlphaFoldDB" id="A0A3M7PE03"/>
<proteinExistence type="predicted"/>
<evidence type="ECO:0000313" key="1">
    <source>
        <dbReference type="EMBL" id="RMZ97248.1"/>
    </source>
</evidence>
<protein>
    <submittedName>
        <fullName evidence="1">Uncharacterized protein</fullName>
    </submittedName>
</protein>
<gene>
    <name evidence="1" type="ORF">BpHYR1_019434</name>
</gene>
<comment type="caution">
    <text evidence="1">The sequence shown here is derived from an EMBL/GenBank/DDBJ whole genome shotgun (WGS) entry which is preliminary data.</text>
</comment>